<protein>
    <recommendedName>
        <fullName evidence="23">Gonadotropin subunit beta-2</fullName>
    </recommendedName>
    <alternativeName>
        <fullName evidence="24">GTH-II-beta</fullName>
    </alternativeName>
    <alternativeName>
        <fullName evidence="20">Glutamate/H(+) symporter 1</fullName>
    </alternativeName>
    <alternativeName>
        <fullName evidence="25">Gonadotropin beta-II chain</fullName>
    </alternativeName>
    <alternativeName>
        <fullName evidence="18">Mitochondrial glutamate carrier 1</fullName>
    </alternativeName>
    <alternativeName>
        <fullName evidence="19">Solute carrier family 25 member 22</fullName>
    </alternativeName>
</protein>
<dbReference type="InterPro" id="IPR029034">
    <property type="entry name" value="Cystine-knot_cytokine"/>
</dbReference>
<dbReference type="SUPFAM" id="SSF57501">
    <property type="entry name" value="Cystine-knot cytokines"/>
    <property type="match status" value="1"/>
</dbReference>
<comment type="function">
    <text evidence="1">Involved in gametogenesis and steroidogenesis.</text>
</comment>
<evidence type="ECO:0000256" key="7">
    <source>
        <dbReference type="ARBA" id="ARBA00022448"/>
    </source>
</evidence>
<keyword evidence="14" id="KW-0496">Mitochondrion</keyword>
<dbReference type="InterPro" id="IPR006208">
    <property type="entry name" value="Glyco_hormone_CN"/>
</dbReference>
<dbReference type="InterPro" id="IPR023395">
    <property type="entry name" value="MCP_dom_sf"/>
</dbReference>
<feature type="chain" id="PRO_5042093988" description="Gonadotropin subunit beta-2" evidence="29">
    <location>
        <begin position="21"/>
        <end position="500"/>
    </location>
</feature>
<feature type="transmembrane region" description="Helical" evidence="28">
    <location>
        <begin position="458"/>
        <end position="483"/>
    </location>
</feature>
<evidence type="ECO:0000256" key="20">
    <source>
        <dbReference type="ARBA" id="ARBA00041922"/>
    </source>
</evidence>
<evidence type="ECO:0000256" key="6">
    <source>
        <dbReference type="ARBA" id="ARBA00011870"/>
    </source>
</evidence>
<evidence type="ECO:0000256" key="8">
    <source>
        <dbReference type="ARBA" id="ARBA00022525"/>
    </source>
</evidence>
<comment type="subunit">
    <text evidence="6">Heterodimer of an alpha and a beta chain.</text>
</comment>
<keyword evidence="11" id="KW-0677">Repeat</keyword>
<dbReference type="PANTHER" id="PTHR45678:SF13">
    <property type="entry name" value="SOLUTE CARRIER FAMILY 25 (MITOCHONDRIAL CARRIER: GLUTAMATE), MEMBER 22-RELATED"/>
    <property type="match status" value="1"/>
</dbReference>
<proteinExistence type="inferred from homology"/>
<evidence type="ECO:0000256" key="24">
    <source>
        <dbReference type="ARBA" id="ARBA00077521"/>
    </source>
</evidence>
<dbReference type="PRINTS" id="PR00926">
    <property type="entry name" value="MITOCARRIER"/>
</dbReference>
<dbReference type="GO" id="GO:0015183">
    <property type="term" value="F:L-aspartate transmembrane transporter activity"/>
    <property type="evidence" value="ECO:0007669"/>
    <property type="project" value="TreeGrafter"/>
</dbReference>
<comment type="subcellular location">
    <subcellularLocation>
        <location evidence="2">Mitochondrion inner membrane</location>
        <topology evidence="2">Multi-pass membrane protein</topology>
    </subcellularLocation>
    <subcellularLocation>
        <location evidence="3">Secreted</location>
    </subcellularLocation>
</comment>
<dbReference type="GO" id="GO:0010817">
    <property type="term" value="P:regulation of hormone levels"/>
    <property type="evidence" value="ECO:0007669"/>
    <property type="project" value="UniProtKB-ARBA"/>
</dbReference>
<evidence type="ECO:0000313" key="32">
    <source>
        <dbReference type="Proteomes" id="UP001279410"/>
    </source>
</evidence>
<evidence type="ECO:0000256" key="3">
    <source>
        <dbReference type="ARBA" id="ARBA00004613"/>
    </source>
</evidence>
<dbReference type="GO" id="GO:0005179">
    <property type="term" value="F:hormone activity"/>
    <property type="evidence" value="ECO:0007669"/>
    <property type="project" value="UniProtKB-KW"/>
</dbReference>
<evidence type="ECO:0000313" key="31">
    <source>
        <dbReference type="EMBL" id="GLD46154.1"/>
    </source>
</evidence>
<evidence type="ECO:0000256" key="11">
    <source>
        <dbReference type="ARBA" id="ARBA00022737"/>
    </source>
</evidence>
<evidence type="ECO:0000256" key="26">
    <source>
        <dbReference type="PROSITE-ProRule" id="PRU00282"/>
    </source>
</evidence>
<evidence type="ECO:0000256" key="22">
    <source>
        <dbReference type="ARBA" id="ARBA00048437"/>
    </source>
</evidence>
<evidence type="ECO:0000256" key="28">
    <source>
        <dbReference type="SAM" id="Phobius"/>
    </source>
</evidence>
<evidence type="ECO:0000259" key="30">
    <source>
        <dbReference type="Pfam" id="PF00007"/>
    </source>
</evidence>
<comment type="function">
    <text evidence="21">Mitochondrial glutamate/H(+) symporter. Responsible for the transport of glutamate from the cytosol into the mitochondrial matrix with the concomitant import of a proton. Plays a role in the control of glucose-stimulated insulin secretion.</text>
</comment>
<evidence type="ECO:0000256" key="15">
    <source>
        <dbReference type="ARBA" id="ARBA00023136"/>
    </source>
</evidence>
<accession>A0AAD3QUF7</accession>
<evidence type="ECO:0000256" key="19">
    <source>
        <dbReference type="ARBA" id="ARBA00041877"/>
    </source>
</evidence>
<evidence type="ECO:0000256" key="5">
    <source>
        <dbReference type="ARBA" id="ARBA00006552"/>
    </source>
</evidence>
<dbReference type="FunFam" id="2.10.90.10:FF:000007">
    <property type="entry name" value="Luteinizing hormone beta subunit"/>
    <property type="match status" value="1"/>
</dbReference>
<dbReference type="Gene3D" id="2.10.90.10">
    <property type="entry name" value="Cystine-knot cytokines"/>
    <property type="match status" value="1"/>
</dbReference>
<dbReference type="FunFam" id="1.50.40.10:FF:000017">
    <property type="entry name" value="Solute carrier family 25 member 22a"/>
    <property type="match status" value="1"/>
</dbReference>
<evidence type="ECO:0000256" key="13">
    <source>
        <dbReference type="ARBA" id="ARBA00022989"/>
    </source>
</evidence>
<sequence length="500" mass="54541">MPLSVLNCMVLCALVGHTVCSCTLKNHTLWIERHDCARCVAINTTICSGYCYTQDTNLKGRFGRTFLIQRCCVPLSLVYQATCVPGCPQGANPQLYYPVAHRCSCRRCDTRTHRCVRTSPVSYDQCPMTPGGVKMEPELCLSGTLSLLSLCGLLILCRPTFALRQLGTMAQQQQISLPAKLINGGIAGMVGVTCVFPIDLAKTRLQNQRSGQQLYRNMMDCLIKTMKSEGYFGMYRGAAVNLTLVTPEKAIKLAANDFFRHQLSKDGGKLTVFKEMLAGCCAGMCQVIVTTPMEMLKIQLQDAGRLAAQQRVMPSVVTTLKMGGTSAVLSRSYNASPQVVRVSATEITRELLRTKGVTGLYRGLGATLMRDIPFSVVYFPLFAHLHQLGQHSSKDPSVPFYWSFMSGCLAGCVAAVAVSPCDVVKTRLQSLKKGANEETYSGVVDCVRKILRKEGPGAFLKGASCRALVIAPLFGIAQVVYFVGVGEFLLGYSPYNIYSA</sequence>
<dbReference type="InterPro" id="IPR002067">
    <property type="entry name" value="MCP"/>
</dbReference>
<evidence type="ECO:0000256" key="4">
    <source>
        <dbReference type="ARBA" id="ARBA00006375"/>
    </source>
</evidence>
<dbReference type="SUPFAM" id="SSF103506">
    <property type="entry name" value="Mitochondrial carrier"/>
    <property type="match status" value="1"/>
</dbReference>
<evidence type="ECO:0000256" key="17">
    <source>
        <dbReference type="ARBA" id="ARBA00023180"/>
    </source>
</evidence>
<keyword evidence="8" id="KW-0964">Secreted</keyword>
<dbReference type="InterPro" id="IPR018245">
    <property type="entry name" value="Gonadotropin_bsu_CS"/>
</dbReference>
<dbReference type="EMBL" id="BRZM01000001">
    <property type="protein sequence ID" value="GLD46154.1"/>
    <property type="molecule type" value="Genomic_DNA"/>
</dbReference>
<evidence type="ECO:0000256" key="21">
    <source>
        <dbReference type="ARBA" id="ARBA00045192"/>
    </source>
</evidence>
<evidence type="ECO:0000256" key="16">
    <source>
        <dbReference type="ARBA" id="ARBA00023157"/>
    </source>
</evidence>
<feature type="domain" description="Glycoprotein hormone subunit beta" evidence="30">
    <location>
        <begin position="21"/>
        <end position="119"/>
    </location>
</feature>
<evidence type="ECO:0000256" key="14">
    <source>
        <dbReference type="ARBA" id="ARBA00023128"/>
    </source>
</evidence>
<evidence type="ECO:0000256" key="23">
    <source>
        <dbReference type="ARBA" id="ARBA00069434"/>
    </source>
</evidence>
<keyword evidence="32" id="KW-1185">Reference proteome</keyword>
<dbReference type="Pfam" id="PF00007">
    <property type="entry name" value="Cys_knot"/>
    <property type="match status" value="1"/>
</dbReference>
<dbReference type="GO" id="GO:0005743">
    <property type="term" value="C:mitochondrial inner membrane"/>
    <property type="evidence" value="ECO:0007669"/>
    <property type="project" value="UniProtKB-SubCell"/>
</dbReference>
<feature type="repeat" description="Solcar" evidence="26">
    <location>
        <begin position="175"/>
        <end position="262"/>
    </location>
</feature>
<reference evidence="31" key="1">
    <citation type="submission" date="2022-08" db="EMBL/GenBank/DDBJ databases">
        <title>Genome sequencing of akame (Lates japonicus).</title>
        <authorList>
            <person name="Hashiguchi Y."/>
            <person name="Takahashi H."/>
        </authorList>
    </citation>
    <scope>NUCLEOTIDE SEQUENCE</scope>
    <source>
        <strain evidence="31">Kochi</strain>
    </source>
</reference>
<evidence type="ECO:0000256" key="27">
    <source>
        <dbReference type="RuleBase" id="RU000488"/>
    </source>
</evidence>
<comment type="caution">
    <text evidence="31">The sequence shown here is derived from an EMBL/GenBank/DDBJ whole genome shotgun (WGS) entry which is preliminary data.</text>
</comment>
<keyword evidence="29" id="KW-0732">Signal</keyword>
<dbReference type="Gene3D" id="1.50.40.10">
    <property type="entry name" value="Mitochondrial carrier domain"/>
    <property type="match status" value="1"/>
</dbReference>
<keyword evidence="16" id="KW-1015">Disulfide bond</keyword>
<name>A0AAD3QUF7_LATJO</name>
<feature type="signal peptide" evidence="29">
    <location>
        <begin position="1"/>
        <end position="20"/>
    </location>
</feature>
<dbReference type="InterPro" id="IPR001545">
    <property type="entry name" value="Gonadotropin_bsu"/>
</dbReference>
<evidence type="ECO:0000256" key="9">
    <source>
        <dbReference type="ARBA" id="ARBA00022692"/>
    </source>
</evidence>
<comment type="similarity">
    <text evidence="4 27">Belongs to the mitochondrial carrier (TC 2.A.29) family.</text>
</comment>
<keyword evidence="7 27" id="KW-0813">Transport</keyword>
<comment type="similarity">
    <text evidence="5">Belongs to the glycoprotein hormones subunit beta family.</text>
</comment>
<keyword evidence="17" id="KW-0325">Glycoprotein</keyword>
<feature type="repeat" description="Solcar" evidence="26">
    <location>
        <begin position="270"/>
        <end position="388"/>
    </location>
</feature>
<dbReference type="PROSITE" id="PS50920">
    <property type="entry name" value="SOLCAR"/>
    <property type="match status" value="3"/>
</dbReference>
<evidence type="ECO:0000256" key="2">
    <source>
        <dbReference type="ARBA" id="ARBA00004448"/>
    </source>
</evidence>
<dbReference type="AlphaFoldDB" id="A0AAD3QUF7"/>
<dbReference type="InterPro" id="IPR018108">
    <property type="entry name" value="MCP_transmembrane"/>
</dbReference>
<evidence type="ECO:0000256" key="25">
    <source>
        <dbReference type="ARBA" id="ARBA00081883"/>
    </source>
</evidence>
<dbReference type="CDD" id="cd00069">
    <property type="entry name" value="GHB_like"/>
    <property type="match status" value="1"/>
</dbReference>
<feature type="transmembrane region" description="Helical" evidence="28">
    <location>
        <begin position="400"/>
        <end position="424"/>
    </location>
</feature>
<evidence type="ECO:0000256" key="1">
    <source>
        <dbReference type="ARBA" id="ARBA00003920"/>
    </source>
</evidence>
<keyword evidence="13 28" id="KW-1133">Transmembrane helix</keyword>
<comment type="catalytic activity">
    <reaction evidence="22">
        <text>L-glutamate(in) + H(+)(in) = L-glutamate(out) + H(+)(out)</text>
        <dbReference type="Rhea" id="RHEA:70955"/>
        <dbReference type="ChEBI" id="CHEBI:15378"/>
        <dbReference type="ChEBI" id="CHEBI:29985"/>
    </reaction>
</comment>
<evidence type="ECO:0000256" key="12">
    <source>
        <dbReference type="ARBA" id="ARBA00022792"/>
    </source>
</evidence>
<evidence type="ECO:0000256" key="10">
    <source>
        <dbReference type="ARBA" id="ARBA00022702"/>
    </source>
</evidence>
<evidence type="ECO:0000256" key="29">
    <source>
        <dbReference type="SAM" id="SignalP"/>
    </source>
</evidence>
<dbReference type="PANTHER" id="PTHR45678">
    <property type="entry name" value="MITOCHONDRIAL 2-OXODICARBOXYLATE CARRIER 1-RELATED"/>
    <property type="match status" value="1"/>
</dbReference>
<feature type="repeat" description="Solcar" evidence="26">
    <location>
        <begin position="398"/>
        <end position="487"/>
    </location>
</feature>
<gene>
    <name evidence="31" type="ORF">AKAME5_000055500</name>
</gene>
<dbReference type="SMART" id="SM00068">
    <property type="entry name" value="GHB"/>
    <property type="match status" value="1"/>
</dbReference>
<dbReference type="GO" id="GO:0005313">
    <property type="term" value="F:L-glutamate transmembrane transporter activity"/>
    <property type="evidence" value="ECO:0007669"/>
    <property type="project" value="TreeGrafter"/>
</dbReference>
<keyword evidence="10" id="KW-0372">Hormone</keyword>
<dbReference type="PROSITE" id="PS00261">
    <property type="entry name" value="GLYCO_HORMONE_BETA_1"/>
    <property type="match status" value="1"/>
</dbReference>
<keyword evidence="9 26" id="KW-0812">Transmembrane</keyword>
<dbReference type="Proteomes" id="UP001279410">
    <property type="component" value="Unassembled WGS sequence"/>
</dbReference>
<keyword evidence="12" id="KW-0999">Mitochondrion inner membrane</keyword>
<dbReference type="GO" id="GO:0005576">
    <property type="term" value="C:extracellular region"/>
    <property type="evidence" value="ECO:0007669"/>
    <property type="project" value="UniProtKB-SubCell"/>
</dbReference>
<dbReference type="Pfam" id="PF00153">
    <property type="entry name" value="Mito_carr"/>
    <property type="match status" value="3"/>
</dbReference>
<dbReference type="GO" id="GO:0043490">
    <property type="term" value="P:malate-aspartate shuttle"/>
    <property type="evidence" value="ECO:0007669"/>
    <property type="project" value="TreeGrafter"/>
</dbReference>
<evidence type="ECO:0000256" key="18">
    <source>
        <dbReference type="ARBA" id="ARBA00040262"/>
    </source>
</evidence>
<organism evidence="31 32">
    <name type="scientific">Lates japonicus</name>
    <name type="common">Japanese lates</name>
    <dbReference type="NCBI Taxonomy" id="270547"/>
    <lineage>
        <taxon>Eukaryota</taxon>
        <taxon>Metazoa</taxon>
        <taxon>Chordata</taxon>
        <taxon>Craniata</taxon>
        <taxon>Vertebrata</taxon>
        <taxon>Euteleostomi</taxon>
        <taxon>Actinopterygii</taxon>
        <taxon>Neopterygii</taxon>
        <taxon>Teleostei</taxon>
        <taxon>Neoteleostei</taxon>
        <taxon>Acanthomorphata</taxon>
        <taxon>Carangaria</taxon>
        <taxon>Carangaria incertae sedis</taxon>
        <taxon>Centropomidae</taxon>
        <taxon>Lates</taxon>
    </lineage>
</organism>
<keyword evidence="15 26" id="KW-0472">Membrane</keyword>
<dbReference type="InterPro" id="IPR051028">
    <property type="entry name" value="Mito_Solute_Carrier"/>
</dbReference>